<keyword evidence="1" id="KW-0175">Coiled coil</keyword>
<keyword evidence="5" id="KW-1185">Reference proteome</keyword>
<feature type="compositionally biased region" description="Polar residues" evidence="2">
    <location>
        <begin position="467"/>
        <end position="489"/>
    </location>
</feature>
<feature type="region of interest" description="Disordered" evidence="2">
    <location>
        <begin position="457"/>
        <end position="513"/>
    </location>
</feature>
<evidence type="ECO:0000313" key="4">
    <source>
        <dbReference type="EMBL" id="CAL6054711.1"/>
    </source>
</evidence>
<gene>
    <name evidence="3" type="ORF">HINF_LOCUS27746</name>
    <name evidence="4" type="ORF">HINF_LOCUS46197</name>
</gene>
<feature type="compositionally biased region" description="Polar residues" evidence="2">
    <location>
        <begin position="250"/>
        <end position="271"/>
    </location>
</feature>
<dbReference type="EMBL" id="CATOUU010000673">
    <property type="protein sequence ID" value="CAI9940101.1"/>
    <property type="molecule type" value="Genomic_DNA"/>
</dbReference>
<feature type="coiled-coil region" evidence="1">
    <location>
        <begin position="90"/>
        <end position="202"/>
    </location>
</feature>
<comment type="caution">
    <text evidence="3">The sequence shown here is derived from an EMBL/GenBank/DDBJ whole genome shotgun (WGS) entry which is preliminary data.</text>
</comment>
<feature type="region of interest" description="Disordered" evidence="2">
    <location>
        <begin position="287"/>
        <end position="324"/>
    </location>
</feature>
<feature type="coiled-coil region" evidence="1">
    <location>
        <begin position="355"/>
        <end position="389"/>
    </location>
</feature>
<feature type="region of interest" description="Disordered" evidence="2">
    <location>
        <begin position="660"/>
        <end position="686"/>
    </location>
</feature>
<feature type="region of interest" description="Disordered" evidence="2">
    <location>
        <begin position="561"/>
        <end position="592"/>
    </location>
</feature>
<feature type="coiled-coil region" evidence="1">
    <location>
        <begin position="714"/>
        <end position="741"/>
    </location>
</feature>
<reference evidence="4 5" key="2">
    <citation type="submission" date="2024-07" db="EMBL/GenBank/DDBJ databases">
        <authorList>
            <person name="Akdeniz Z."/>
        </authorList>
    </citation>
    <scope>NUCLEOTIDE SEQUENCE [LARGE SCALE GENOMIC DNA]</scope>
</reference>
<evidence type="ECO:0000313" key="5">
    <source>
        <dbReference type="Proteomes" id="UP001642409"/>
    </source>
</evidence>
<dbReference type="AlphaFoldDB" id="A0AA86PKH3"/>
<reference evidence="3" key="1">
    <citation type="submission" date="2023-06" db="EMBL/GenBank/DDBJ databases">
        <authorList>
            <person name="Kurt Z."/>
        </authorList>
    </citation>
    <scope>NUCLEOTIDE SEQUENCE</scope>
</reference>
<organism evidence="3">
    <name type="scientific">Hexamita inflata</name>
    <dbReference type="NCBI Taxonomy" id="28002"/>
    <lineage>
        <taxon>Eukaryota</taxon>
        <taxon>Metamonada</taxon>
        <taxon>Diplomonadida</taxon>
        <taxon>Hexamitidae</taxon>
        <taxon>Hexamitinae</taxon>
        <taxon>Hexamita</taxon>
    </lineage>
</organism>
<evidence type="ECO:0000256" key="2">
    <source>
        <dbReference type="SAM" id="MobiDB-lite"/>
    </source>
</evidence>
<evidence type="ECO:0000256" key="1">
    <source>
        <dbReference type="SAM" id="Coils"/>
    </source>
</evidence>
<proteinExistence type="predicted"/>
<feature type="compositionally biased region" description="Basic and acidic residues" evidence="2">
    <location>
        <begin position="303"/>
        <end position="312"/>
    </location>
</feature>
<feature type="compositionally biased region" description="Polar residues" evidence="2">
    <location>
        <begin position="498"/>
        <end position="513"/>
    </location>
</feature>
<evidence type="ECO:0000313" key="3">
    <source>
        <dbReference type="EMBL" id="CAI9940101.1"/>
    </source>
</evidence>
<feature type="compositionally biased region" description="Polar residues" evidence="2">
    <location>
        <begin position="580"/>
        <end position="592"/>
    </location>
</feature>
<name>A0AA86PKH3_9EUKA</name>
<dbReference type="Proteomes" id="UP001642409">
    <property type="component" value="Unassembled WGS sequence"/>
</dbReference>
<feature type="compositionally biased region" description="Polar residues" evidence="2">
    <location>
        <begin position="17"/>
        <end position="35"/>
    </location>
</feature>
<feature type="region of interest" description="Disordered" evidence="2">
    <location>
        <begin position="234"/>
        <end position="273"/>
    </location>
</feature>
<feature type="compositionally biased region" description="Low complexity" evidence="2">
    <location>
        <begin position="1"/>
        <end position="10"/>
    </location>
</feature>
<feature type="compositionally biased region" description="Polar residues" evidence="2">
    <location>
        <begin position="561"/>
        <end position="572"/>
    </location>
</feature>
<dbReference type="EMBL" id="CAXDID020000203">
    <property type="protein sequence ID" value="CAL6054711.1"/>
    <property type="molecule type" value="Genomic_DNA"/>
</dbReference>
<feature type="region of interest" description="Disordered" evidence="2">
    <location>
        <begin position="1"/>
        <end position="35"/>
    </location>
</feature>
<protein>
    <submittedName>
        <fullName evidence="4">Hypothetical_protein</fullName>
    </submittedName>
</protein>
<accession>A0AA86PKH3</accession>
<sequence length="813" mass="94819">MSNSDSYEYYYSDDTDQQFNDLSSQKPLNDQKQESAYNSSIFSIEKPKQLQCDSCDKLKQLPDAIIVEKPNRIEYSQILYLNDPEIYKQINQYKQHMLDYESAIEQLKNKIKDQETNNNSLLYLQQQLKQENSQQQQELLDLHNRYNILQEDQEKQRSKDSPQIKNDQILQKEEYNRVVNQNKHLIDENMQLKQQINKMQLQTYEQQNSGQENKYSSNNKVSKIQDKVSLSVNTQNSEISDINDSKDDSVTVSKQQLNSTQTPKNRVSSSPLLKDYNSCNIRFVTPKAKQPDVNQSFNSQQLKSKEQQESQNEKSQPQTPNSKWKLVQQLEKEIQTEMCALLIPEVCKIESHIEYALLHKQHSDLTENNKTLQQKIINQQQTIDNSYEENCKHKQFQQELQQKLQIQKLLLESSEITLKNKQKEWNEKELSNKYKLDKAQLKIDNLESEIQEFQKEQNLVKKHHKQSNQTNSQNTTPYDFTQNGPSVFEQQVKHEDISQQQNKVNAESTTNQTTIQQRVKTNQNTLTQIEKQNEALKLRIKLLETDIMNKYQKTQHDIVNENTKQNNQQQDTLKTKENNSTEQHGNNTQQLDRNANKAIMLQQKQQKCKTNSKETQTDLPALYNTTSNQLSTIQKQFQEINQQAPACTCKSCDPTIFPSKLEPKPSNQTPNSQHKRKKSTSSYAQNNISTTTSISTQTTLSTPQLADSQIQTDAMNVNLKIQQLESRVQSLLHQLFQTRQNNTDLQSGQQFLQEQMKSFVRPSMSYEPLRITKNGKELTQTQILVDHQEKELLKSKGEIQRLQKVVKLRGIGM</sequence>